<dbReference type="InterPro" id="IPR023393">
    <property type="entry name" value="START-like_dom_sf"/>
</dbReference>
<sequence length="166" mass="19144">MQEDQGTKRYHKVNNSYPLLPIVRIEAVIQGHELMPEQVASVITLPGCREIWDERLGCVEIRATYHVQEYLFWRRCLANFPHGRAKYYPRDMASIALREVSNTELFVVMTSVVDGAIPNEIHNVHAHLDLSGWRIIRMKTGICIVYITQIDLNGHLPKTWLDYTAG</sequence>
<evidence type="ECO:0000313" key="2">
    <source>
        <dbReference type="Proteomes" id="UP001304243"/>
    </source>
</evidence>
<reference evidence="1 2" key="1">
    <citation type="submission" date="2022-11" db="EMBL/GenBank/DDBJ databases">
        <title>Mucor velutinosus strain NIH1002 WGS.</title>
        <authorList>
            <person name="Subramanian P."/>
            <person name="Mullikin J.C."/>
            <person name="Segre J.A."/>
            <person name="Zelazny A.M."/>
        </authorList>
    </citation>
    <scope>NUCLEOTIDE SEQUENCE [LARGE SCALE GENOMIC DNA]</scope>
    <source>
        <strain evidence="1 2">NIH1002</strain>
    </source>
</reference>
<name>A0AAN7I3D2_9FUNG</name>
<comment type="caution">
    <text evidence="1">The sequence shown here is derived from an EMBL/GenBank/DDBJ whole genome shotgun (WGS) entry which is preliminary data.</text>
</comment>
<protein>
    <recommendedName>
        <fullName evidence="3">START domain-containing protein</fullName>
    </recommendedName>
</protein>
<dbReference type="AlphaFoldDB" id="A0AAN7I3D2"/>
<gene>
    <name evidence="1" type="ORF">ATC70_008583</name>
</gene>
<organism evidence="1 2">
    <name type="scientific">Mucor velutinosus</name>
    <dbReference type="NCBI Taxonomy" id="708070"/>
    <lineage>
        <taxon>Eukaryota</taxon>
        <taxon>Fungi</taxon>
        <taxon>Fungi incertae sedis</taxon>
        <taxon>Mucoromycota</taxon>
        <taxon>Mucoromycotina</taxon>
        <taxon>Mucoromycetes</taxon>
        <taxon>Mucorales</taxon>
        <taxon>Mucorineae</taxon>
        <taxon>Mucoraceae</taxon>
        <taxon>Mucor</taxon>
    </lineage>
</organism>
<proteinExistence type="predicted"/>
<evidence type="ECO:0000313" key="1">
    <source>
        <dbReference type="EMBL" id="KAK4520448.1"/>
    </source>
</evidence>
<accession>A0AAN7I3D2</accession>
<dbReference type="SUPFAM" id="SSF55961">
    <property type="entry name" value="Bet v1-like"/>
    <property type="match status" value="1"/>
</dbReference>
<evidence type="ECO:0008006" key="3">
    <source>
        <dbReference type="Google" id="ProtNLM"/>
    </source>
</evidence>
<dbReference type="Gene3D" id="3.30.530.20">
    <property type="match status" value="1"/>
</dbReference>
<dbReference type="Proteomes" id="UP001304243">
    <property type="component" value="Unassembled WGS sequence"/>
</dbReference>
<keyword evidence="2" id="KW-1185">Reference proteome</keyword>
<dbReference type="EMBL" id="JASEJX010000011">
    <property type="protein sequence ID" value="KAK4520448.1"/>
    <property type="molecule type" value="Genomic_DNA"/>
</dbReference>
<dbReference type="RefSeq" id="XP_064687114.1">
    <property type="nucleotide sequence ID" value="XM_064827830.1"/>
</dbReference>
<dbReference type="GeneID" id="89952269"/>